<dbReference type="InterPro" id="IPR003439">
    <property type="entry name" value="ABC_transporter-like_ATP-bd"/>
</dbReference>
<reference evidence="6 7" key="1">
    <citation type="submission" date="2020-05" db="EMBL/GenBank/DDBJ databases">
        <title>Nakamurella sp. DB0629 isolated from air conditioner.</title>
        <authorList>
            <person name="Kim D.H."/>
            <person name="Kim D.-U."/>
        </authorList>
    </citation>
    <scope>NUCLEOTIDE SEQUENCE [LARGE SCALE GENOMIC DNA]</scope>
    <source>
        <strain evidence="6 7">DB0629</strain>
    </source>
</reference>
<organism evidence="6 7">
    <name type="scientific">Nakamurella aerolata</name>
    <dbReference type="NCBI Taxonomy" id="1656892"/>
    <lineage>
        <taxon>Bacteria</taxon>
        <taxon>Bacillati</taxon>
        <taxon>Actinomycetota</taxon>
        <taxon>Actinomycetes</taxon>
        <taxon>Nakamurellales</taxon>
        <taxon>Nakamurellaceae</taxon>
        <taxon>Nakamurella</taxon>
    </lineage>
</organism>
<gene>
    <name evidence="6" type="ORF">HKD39_12105</name>
</gene>
<keyword evidence="3 6" id="KW-0067">ATP-binding</keyword>
<keyword evidence="2" id="KW-0547">Nucleotide-binding</keyword>
<feature type="region of interest" description="Disordered" evidence="4">
    <location>
        <begin position="279"/>
        <end position="317"/>
    </location>
</feature>
<dbReference type="SMART" id="SM00382">
    <property type="entry name" value="AAA"/>
    <property type="match status" value="1"/>
</dbReference>
<dbReference type="EMBL" id="JABEND010000006">
    <property type="protein sequence ID" value="NNG36440.1"/>
    <property type="molecule type" value="Genomic_DNA"/>
</dbReference>
<dbReference type="SUPFAM" id="SSF52540">
    <property type="entry name" value="P-loop containing nucleoside triphosphate hydrolases"/>
    <property type="match status" value="2"/>
</dbReference>
<proteinExistence type="predicted"/>
<dbReference type="AlphaFoldDB" id="A0A849AD92"/>
<dbReference type="GO" id="GO:0005524">
    <property type="term" value="F:ATP binding"/>
    <property type="evidence" value="ECO:0007669"/>
    <property type="project" value="UniProtKB-KW"/>
</dbReference>
<keyword evidence="7" id="KW-1185">Reference proteome</keyword>
<accession>A0A849AD92</accession>
<dbReference type="InterPro" id="IPR027417">
    <property type="entry name" value="P-loop_NTPase"/>
</dbReference>
<feature type="domain" description="AAA+ ATPase" evidence="5">
    <location>
        <begin position="252"/>
        <end position="474"/>
    </location>
</feature>
<evidence type="ECO:0000256" key="1">
    <source>
        <dbReference type="ARBA" id="ARBA00022737"/>
    </source>
</evidence>
<dbReference type="PANTHER" id="PTHR19211">
    <property type="entry name" value="ATP-BINDING TRANSPORT PROTEIN-RELATED"/>
    <property type="match status" value="1"/>
</dbReference>
<name>A0A849AD92_9ACTN</name>
<dbReference type="GO" id="GO:0016887">
    <property type="term" value="F:ATP hydrolysis activity"/>
    <property type="evidence" value="ECO:0007669"/>
    <property type="project" value="InterPro"/>
</dbReference>
<evidence type="ECO:0000256" key="4">
    <source>
        <dbReference type="SAM" id="MobiDB-lite"/>
    </source>
</evidence>
<dbReference type="InterPro" id="IPR003593">
    <property type="entry name" value="AAA+_ATPase"/>
</dbReference>
<evidence type="ECO:0000313" key="6">
    <source>
        <dbReference type="EMBL" id="NNG36440.1"/>
    </source>
</evidence>
<keyword evidence="1" id="KW-0677">Repeat</keyword>
<evidence type="ECO:0000259" key="5">
    <source>
        <dbReference type="SMART" id="SM00382"/>
    </source>
</evidence>
<dbReference type="Proteomes" id="UP000562984">
    <property type="component" value="Unassembled WGS sequence"/>
</dbReference>
<dbReference type="Gene3D" id="3.40.50.300">
    <property type="entry name" value="P-loop containing nucleotide triphosphate hydrolases"/>
    <property type="match status" value="2"/>
</dbReference>
<evidence type="ECO:0000313" key="7">
    <source>
        <dbReference type="Proteomes" id="UP000562984"/>
    </source>
</evidence>
<dbReference type="PANTHER" id="PTHR19211:SF6">
    <property type="entry name" value="BLL7188 PROTEIN"/>
    <property type="match status" value="1"/>
</dbReference>
<dbReference type="InterPro" id="IPR050611">
    <property type="entry name" value="ABCF"/>
</dbReference>
<sequence>MNTLSGGQAVLAGLARLLLRPGAVTLLDEPTNNLDLATRQRLYAAVDSWPGVLILVSHDRELLEHVDRIVELSPHLPGLRDSSIRSFGGTFSQYTELLAAEQQAADRDVRDADAVLRKEKQQLIDTRAKLDRRARTARRAEAEKRVPKIVAHGRRMQAQQSAGKLRIEAEQKVAAAQQGYDEAELAAREPDRIRISLPDTAIPAGRTVLTMRDARWIPDRADRPDAGAGDGDSGTARPRAASGRVADLVIRGPERVALLGANGTGKTTLLRHLVAAGNGSNGASVADRADTAGTAGRADPAAADAAGSAGSAGSAGTVGTVESAGTAGLPLEPAVLQRISIGAPVGYLPQRLDLLDDSFSVLDNVRAVNPQAGPQQVRAQLARFLIGKRQVDQLAGGLSGGERFRVTLARLLLADPAPGLLLLDEPTNNLDLTSVTALVDALAGYQGALLVASHDRPFLADIGVERQWQHTVDGWVDTAV</sequence>
<comment type="caution">
    <text evidence="6">The sequence shown here is derived from an EMBL/GenBank/DDBJ whole genome shotgun (WGS) entry which is preliminary data.</text>
</comment>
<protein>
    <submittedName>
        <fullName evidence="6">ABC-F family ATP-binding cassette domain-containing protein</fullName>
    </submittedName>
</protein>
<evidence type="ECO:0000256" key="3">
    <source>
        <dbReference type="ARBA" id="ARBA00022840"/>
    </source>
</evidence>
<feature type="region of interest" description="Disordered" evidence="4">
    <location>
        <begin position="219"/>
        <end position="241"/>
    </location>
</feature>
<evidence type="ECO:0000256" key="2">
    <source>
        <dbReference type="ARBA" id="ARBA00022741"/>
    </source>
</evidence>
<dbReference type="Pfam" id="PF00005">
    <property type="entry name" value="ABC_tran"/>
    <property type="match status" value="1"/>
</dbReference>